<feature type="site" description="Positions MEP for the nucleophilic attack" evidence="3">
    <location>
        <position position="208"/>
    </location>
</feature>
<dbReference type="NCBIfam" id="TIGR00453">
    <property type="entry name" value="ispD"/>
    <property type="match status" value="1"/>
</dbReference>
<dbReference type="InterPro" id="IPR034683">
    <property type="entry name" value="IspD/TarI"/>
</dbReference>
<accession>A0A1I7HT91</accession>
<dbReference type="STRING" id="388950.GCA_001611675_01893"/>
<comment type="similarity">
    <text evidence="3">Belongs to the IspD/TarI cytidylyltransferase family. IspD subfamily.</text>
</comment>
<evidence type="ECO:0000256" key="3">
    <source>
        <dbReference type="HAMAP-Rule" id="MF_00108"/>
    </source>
</evidence>
<dbReference type="InterPro" id="IPR050088">
    <property type="entry name" value="IspD/TarI_cytidylyltransf_bact"/>
</dbReference>
<evidence type="ECO:0000256" key="1">
    <source>
        <dbReference type="ARBA" id="ARBA00022679"/>
    </source>
</evidence>
<dbReference type="GO" id="GO:0019288">
    <property type="term" value="P:isopentenyl diphosphate biosynthetic process, methylerythritol 4-phosphate pathway"/>
    <property type="evidence" value="ECO:0007669"/>
    <property type="project" value="UniProtKB-UniRule"/>
</dbReference>
<dbReference type="Pfam" id="PF01128">
    <property type="entry name" value="IspD"/>
    <property type="match status" value="1"/>
</dbReference>
<dbReference type="AlphaFoldDB" id="A0A1I7HT91"/>
<dbReference type="HAMAP" id="MF_00108">
    <property type="entry name" value="IspD"/>
    <property type="match status" value="1"/>
</dbReference>
<dbReference type="CDD" id="cd02516">
    <property type="entry name" value="CDP-ME_synthetase"/>
    <property type="match status" value="1"/>
</dbReference>
<organism evidence="4 5">
    <name type="scientific">Pontibacter akesuensis</name>
    <dbReference type="NCBI Taxonomy" id="388950"/>
    <lineage>
        <taxon>Bacteria</taxon>
        <taxon>Pseudomonadati</taxon>
        <taxon>Bacteroidota</taxon>
        <taxon>Cytophagia</taxon>
        <taxon>Cytophagales</taxon>
        <taxon>Hymenobacteraceae</taxon>
        <taxon>Pontibacter</taxon>
    </lineage>
</organism>
<dbReference type="GO" id="GO:0050518">
    <property type="term" value="F:2-C-methyl-D-erythritol 4-phosphate cytidylyltransferase activity"/>
    <property type="evidence" value="ECO:0007669"/>
    <property type="project" value="UniProtKB-UniRule"/>
</dbReference>
<feature type="site" description="Transition state stabilizer" evidence="3">
    <location>
        <position position="25"/>
    </location>
</feature>
<keyword evidence="1 3" id="KW-0808">Transferase</keyword>
<dbReference type="RefSeq" id="WP_068837910.1">
    <property type="nucleotide sequence ID" value="NZ_BMXC01000002.1"/>
</dbReference>
<gene>
    <name evidence="3" type="primary">ispD</name>
    <name evidence="4" type="ORF">SAMN04487941_1650</name>
</gene>
<evidence type="ECO:0000256" key="2">
    <source>
        <dbReference type="ARBA" id="ARBA00022695"/>
    </source>
</evidence>
<dbReference type="NCBIfam" id="NF001186">
    <property type="entry name" value="PRK00155.2-3"/>
    <property type="match status" value="1"/>
</dbReference>
<evidence type="ECO:0000313" key="5">
    <source>
        <dbReference type="Proteomes" id="UP000182491"/>
    </source>
</evidence>
<dbReference type="EC" id="2.7.7.60" evidence="3"/>
<comment type="function">
    <text evidence="3">Catalyzes the formation of 4-diphosphocytidyl-2-C-methyl-D-erythritol from CTP and 2-C-methyl-D-erythritol 4-phosphate (MEP).</text>
</comment>
<protein>
    <recommendedName>
        <fullName evidence="3">2-C-methyl-D-erythritol 4-phosphate cytidylyltransferase</fullName>
        <ecNumber evidence="3">2.7.7.60</ecNumber>
    </recommendedName>
    <alternativeName>
        <fullName evidence="3">4-diphosphocytidyl-2C-methyl-D-erythritol synthase</fullName>
    </alternativeName>
    <alternativeName>
        <fullName evidence="3">MEP cytidylyltransferase</fullName>
        <shortName evidence="3">MCT</shortName>
    </alternativeName>
</protein>
<reference evidence="5" key="1">
    <citation type="submission" date="2016-10" db="EMBL/GenBank/DDBJ databases">
        <authorList>
            <person name="Varghese N."/>
        </authorList>
    </citation>
    <scope>NUCLEOTIDE SEQUENCE [LARGE SCALE GENOMIC DNA]</scope>
    <source>
        <strain evidence="5">DSM 18820</strain>
    </source>
</reference>
<dbReference type="InterPro" id="IPR001228">
    <property type="entry name" value="IspD"/>
</dbReference>
<dbReference type="EMBL" id="FPCA01000002">
    <property type="protein sequence ID" value="SFU63789.1"/>
    <property type="molecule type" value="Genomic_DNA"/>
</dbReference>
<keyword evidence="3" id="KW-0414">Isoprene biosynthesis</keyword>
<proteinExistence type="inferred from homology"/>
<dbReference type="Gene3D" id="3.90.550.10">
    <property type="entry name" value="Spore Coat Polysaccharide Biosynthesis Protein SpsA, Chain A"/>
    <property type="match status" value="1"/>
</dbReference>
<feature type="site" description="Transition state stabilizer" evidence="3">
    <location>
        <position position="18"/>
    </location>
</feature>
<evidence type="ECO:0000313" key="4">
    <source>
        <dbReference type="EMBL" id="SFU63789.1"/>
    </source>
</evidence>
<dbReference type="OrthoDB" id="9806837at2"/>
<dbReference type="InterPro" id="IPR029044">
    <property type="entry name" value="Nucleotide-diphossugar_trans"/>
</dbReference>
<feature type="site" description="Positions MEP for the nucleophilic attack" evidence="3">
    <location>
        <position position="154"/>
    </location>
</feature>
<dbReference type="PANTHER" id="PTHR32125">
    <property type="entry name" value="2-C-METHYL-D-ERYTHRITOL 4-PHOSPHATE CYTIDYLYLTRANSFERASE, CHLOROPLASTIC"/>
    <property type="match status" value="1"/>
</dbReference>
<sequence length="226" mass="24885">MAILPEYAIIVAGGSGTRMQQDVPKQFIEVAGKPILMHTMERFHKYNPAVRMVVVLPQEQLIAWRELCRKYSFKLFHMTVAGGATRFGSVKNGLDAVQGEALVAVHDGVRPFVDTDTIKAAFDAADKYGSAVVAVAPKDSIRELTEQGSMAVPRVKYKLVQTPQCFRASILRKAYEQPELAHFTDDASVVESIGETITLVEGSYRNIKITTPEDLILAEAFAKELG</sequence>
<comment type="pathway">
    <text evidence="3">Isoprenoid biosynthesis; isopentenyl diphosphate biosynthesis via DXP pathway; isopentenyl diphosphate from 1-deoxy-D-xylulose 5-phosphate: step 2/6.</text>
</comment>
<dbReference type="PANTHER" id="PTHR32125:SF4">
    <property type="entry name" value="2-C-METHYL-D-ERYTHRITOL 4-PHOSPHATE CYTIDYLYLTRANSFERASE, CHLOROPLASTIC"/>
    <property type="match status" value="1"/>
</dbReference>
<keyword evidence="2 3" id="KW-0548">Nucleotidyltransferase</keyword>
<dbReference type="SUPFAM" id="SSF53448">
    <property type="entry name" value="Nucleotide-diphospho-sugar transferases"/>
    <property type="match status" value="1"/>
</dbReference>
<name>A0A1I7HT91_9BACT</name>
<dbReference type="UniPathway" id="UPA00056">
    <property type="reaction ID" value="UER00093"/>
</dbReference>
<comment type="catalytic activity">
    <reaction evidence="3">
        <text>2-C-methyl-D-erythritol 4-phosphate + CTP + H(+) = 4-CDP-2-C-methyl-D-erythritol + diphosphate</text>
        <dbReference type="Rhea" id="RHEA:13429"/>
        <dbReference type="ChEBI" id="CHEBI:15378"/>
        <dbReference type="ChEBI" id="CHEBI:33019"/>
        <dbReference type="ChEBI" id="CHEBI:37563"/>
        <dbReference type="ChEBI" id="CHEBI:57823"/>
        <dbReference type="ChEBI" id="CHEBI:58262"/>
        <dbReference type="EC" id="2.7.7.60"/>
    </reaction>
</comment>
<dbReference type="Proteomes" id="UP000182491">
    <property type="component" value="Unassembled WGS sequence"/>
</dbReference>
<keyword evidence="5" id="KW-1185">Reference proteome</keyword>
<dbReference type="FunFam" id="3.90.550.10:FF:000003">
    <property type="entry name" value="2-C-methyl-D-erythritol 4-phosphate cytidylyltransferase"/>
    <property type="match status" value="1"/>
</dbReference>